<protein>
    <recommendedName>
        <fullName evidence="2">DUF6532 domain-containing protein</fullName>
    </recommendedName>
</protein>
<organism evidence="3 4">
    <name type="scientific">Rhodofomes roseus</name>
    <dbReference type="NCBI Taxonomy" id="34475"/>
    <lineage>
        <taxon>Eukaryota</taxon>
        <taxon>Fungi</taxon>
        <taxon>Dikarya</taxon>
        <taxon>Basidiomycota</taxon>
        <taxon>Agaricomycotina</taxon>
        <taxon>Agaricomycetes</taxon>
        <taxon>Polyporales</taxon>
        <taxon>Rhodofomes</taxon>
    </lineage>
</organism>
<feature type="compositionally biased region" description="Acidic residues" evidence="1">
    <location>
        <begin position="103"/>
        <end position="113"/>
    </location>
</feature>
<feature type="compositionally biased region" description="Basic and acidic residues" evidence="1">
    <location>
        <begin position="43"/>
        <end position="59"/>
    </location>
</feature>
<feature type="compositionally biased region" description="Basic and acidic residues" evidence="1">
    <location>
        <begin position="187"/>
        <end position="200"/>
    </location>
</feature>
<comment type="caution">
    <text evidence="3">The sequence shown here is derived from an EMBL/GenBank/DDBJ whole genome shotgun (WGS) entry which is preliminary data.</text>
</comment>
<dbReference type="Pfam" id="PF20149">
    <property type="entry name" value="DUF6532"/>
    <property type="match status" value="1"/>
</dbReference>
<dbReference type="RefSeq" id="XP_047781041.1">
    <property type="nucleotide sequence ID" value="XM_047921515.1"/>
</dbReference>
<accession>A0ABQ8KN98</accession>
<feature type="compositionally biased region" description="Low complexity" evidence="1">
    <location>
        <begin position="222"/>
        <end position="256"/>
    </location>
</feature>
<proteinExistence type="predicted"/>
<dbReference type="InterPro" id="IPR045341">
    <property type="entry name" value="DUF6532"/>
</dbReference>
<evidence type="ECO:0000259" key="2">
    <source>
        <dbReference type="Pfam" id="PF20149"/>
    </source>
</evidence>
<feature type="region of interest" description="Disordered" evidence="1">
    <location>
        <begin position="346"/>
        <end position="386"/>
    </location>
</feature>
<feature type="compositionally biased region" description="Basic residues" evidence="1">
    <location>
        <begin position="168"/>
        <end position="186"/>
    </location>
</feature>
<name>A0ABQ8KN98_9APHY</name>
<feature type="compositionally biased region" description="Polar residues" evidence="1">
    <location>
        <begin position="271"/>
        <end position="282"/>
    </location>
</feature>
<evidence type="ECO:0000313" key="3">
    <source>
        <dbReference type="EMBL" id="KAH9839286.1"/>
    </source>
</evidence>
<gene>
    <name evidence="3" type="ORF">C8Q71DRAFT_722259</name>
</gene>
<evidence type="ECO:0000256" key="1">
    <source>
        <dbReference type="SAM" id="MobiDB-lite"/>
    </source>
</evidence>
<dbReference type="GeneID" id="72002247"/>
<feature type="compositionally biased region" description="Low complexity" evidence="1">
    <location>
        <begin position="305"/>
        <end position="316"/>
    </location>
</feature>
<feature type="region of interest" description="Disordered" evidence="1">
    <location>
        <begin position="1"/>
        <end position="59"/>
    </location>
</feature>
<keyword evidence="4" id="KW-1185">Reference proteome</keyword>
<feature type="compositionally biased region" description="Basic and acidic residues" evidence="1">
    <location>
        <begin position="86"/>
        <end position="102"/>
    </location>
</feature>
<dbReference type="EMBL" id="JADCUA010000006">
    <property type="protein sequence ID" value="KAH9839286.1"/>
    <property type="molecule type" value="Genomic_DNA"/>
</dbReference>
<feature type="region of interest" description="Disordered" evidence="1">
    <location>
        <begin position="86"/>
        <end position="324"/>
    </location>
</feature>
<reference evidence="3 4" key="1">
    <citation type="journal article" date="2021" name="Environ. Microbiol.">
        <title>Gene family expansions and transcriptome signatures uncover fungal adaptations to wood decay.</title>
        <authorList>
            <person name="Hage H."/>
            <person name="Miyauchi S."/>
            <person name="Viragh M."/>
            <person name="Drula E."/>
            <person name="Min B."/>
            <person name="Chaduli D."/>
            <person name="Navarro D."/>
            <person name="Favel A."/>
            <person name="Norest M."/>
            <person name="Lesage-Meessen L."/>
            <person name="Balint B."/>
            <person name="Merenyi Z."/>
            <person name="de Eugenio L."/>
            <person name="Morin E."/>
            <person name="Martinez A.T."/>
            <person name="Baldrian P."/>
            <person name="Stursova M."/>
            <person name="Martinez M.J."/>
            <person name="Novotny C."/>
            <person name="Magnuson J.K."/>
            <person name="Spatafora J.W."/>
            <person name="Maurice S."/>
            <person name="Pangilinan J."/>
            <person name="Andreopoulos W."/>
            <person name="LaButti K."/>
            <person name="Hundley H."/>
            <person name="Na H."/>
            <person name="Kuo A."/>
            <person name="Barry K."/>
            <person name="Lipzen A."/>
            <person name="Henrissat B."/>
            <person name="Riley R."/>
            <person name="Ahrendt S."/>
            <person name="Nagy L.G."/>
            <person name="Grigoriev I.V."/>
            <person name="Martin F."/>
            <person name="Rosso M.N."/>
        </authorList>
    </citation>
    <scope>NUCLEOTIDE SEQUENCE [LARGE SCALE GENOMIC DNA]</scope>
    <source>
        <strain evidence="3 4">CIRM-BRFM 1785</strain>
    </source>
</reference>
<dbReference type="Proteomes" id="UP000814176">
    <property type="component" value="Unassembled WGS sequence"/>
</dbReference>
<sequence length="655" mass="71957">MPSADEIEDIEELPSENEKPRRYATRATNDPHPGRTSGLAKKTQAEISRDAKRKRDDKKAEYLRKEAELEQRRLEMNEHMKKLAELERDLKASRGKTTMEKLLEDEEMLEVDAVEDRDVMAQMSSKSDEGEDADVEDRELQSFCNTDEDASSQSADGASSDDRVPTGAKRKSSGLKAPKQKKKKKTAKEVRDGVLADVEKAKKKLSAPEVAEQSSTRRSKATSKSTAKSTPTSTSKSKSTGAATAKSSTSSSRATSISVEPIMGLKADWQSAVSRRSQTPAAKSQAGPSMRVGSPAVPSSSQGTPAPKNSAAAHRAANAKRTRRTNSIEYIGGFTDDDVTVSLPTARRGSTQLAQVVSSRERDESEEQDAEPEGTKKKRRAKGTVSEEKSLAVNSLPLFIRPHWKTVYLPTMLQLIGETEHPWVYARGKTSSNGDDNLLITLVQKLLDSFWPKEHYNVTGRDKIFKIARQAVIDWRGRFATRIKTAVKQELTKRGSAANIRAFVESALSRSTGLAFWATYDADTDTASGALQSPYVLKSFATHLAAIQGSRIKPHETKPARGALALAATAVQYVFATWKTGALNKALSFSGDTYGPVTEYWHTKSVAKMIARGKYNRCVDLATPHIEASWMPRTVDDDDDISVCDPETDPEDNVR</sequence>
<evidence type="ECO:0000313" key="4">
    <source>
        <dbReference type="Proteomes" id="UP000814176"/>
    </source>
</evidence>
<feature type="compositionally biased region" description="Acidic residues" evidence="1">
    <location>
        <begin position="1"/>
        <end position="15"/>
    </location>
</feature>
<feature type="domain" description="DUF6532" evidence="2">
    <location>
        <begin position="455"/>
        <end position="597"/>
    </location>
</feature>